<dbReference type="InterPro" id="IPR024749">
    <property type="entry name" value="Collagen-bd_put"/>
</dbReference>
<reference evidence="3 4" key="1">
    <citation type="submission" date="2018-10" db="EMBL/GenBank/DDBJ databases">
        <title>Draft Genome Sequence of Bacteroides sp. KCTC 15687.</title>
        <authorList>
            <person name="Yu S.Y."/>
            <person name="Kim J.S."/>
            <person name="Oh B.S."/>
            <person name="Park S.H."/>
            <person name="Kang S.W."/>
            <person name="Park J.E."/>
            <person name="Choi S.H."/>
            <person name="Han K.I."/>
            <person name="Lee K.C."/>
            <person name="Eom M.K."/>
            <person name="Suh M.K."/>
            <person name="Lee D.H."/>
            <person name="Yoon H."/>
            <person name="Kim B."/>
            <person name="Yang S.J."/>
            <person name="Lee J.S."/>
            <person name="Lee J.H."/>
        </authorList>
    </citation>
    <scope>NUCLEOTIDE SEQUENCE [LARGE SCALE GENOMIC DNA]</scope>
    <source>
        <strain evidence="3 4">KCTC 15687</strain>
    </source>
</reference>
<dbReference type="PANTHER" id="PTHR37836:SF3">
    <property type="entry name" value="ENDOGLUCANASE"/>
    <property type="match status" value="1"/>
</dbReference>
<dbReference type="InterPro" id="IPR017853">
    <property type="entry name" value="GH"/>
</dbReference>
<dbReference type="Pfam" id="PF13204">
    <property type="entry name" value="Apiosidase"/>
    <property type="match status" value="1"/>
</dbReference>
<name>A0A401M0Y5_9BACE</name>
<feature type="domain" description="Putative collagen-binding" evidence="1">
    <location>
        <begin position="405"/>
        <end position="486"/>
    </location>
</feature>
<dbReference type="Gene3D" id="3.20.20.80">
    <property type="entry name" value="Glycosidases"/>
    <property type="match status" value="1"/>
</dbReference>
<evidence type="ECO:0000259" key="1">
    <source>
        <dbReference type="Pfam" id="PF12904"/>
    </source>
</evidence>
<evidence type="ECO:0000313" key="3">
    <source>
        <dbReference type="EMBL" id="GCB37472.1"/>
    </source>
</evidence>
<dbReference type="Pfam" id="PF12904">
    <property type="entry name" value="Collagen_bind_2"/>
    <property type="match status" value="1"/>
</dbReference>
<evidence type="ECO:0008006" key="5">
    <source>
        <dbReference type="Google" id="ProtNLM"/>
    </source>
</evidence>
<dbReference type="InterPro" id="IPR025277">
    <property type="entry name" value="Apiosidase-like_cat_dom"/>
</dbReference>
<evidence type="ECO:0000259" key="2">
    <source>
        <dbReference type="Pfam" id="PF13204"/>
    </source>
</evidence>
<gene>
    <name evidence="3" type="ORF">KGMB02408_44170</name>
</gene>
<keyword evidence="4" id="KW-1185">Reference proteome</keyword>
<sequence>MIWDMAMCGTYMIKHNTNMKNKKWFIIWIIVMLSAGGIEAQVSKYSKTKGDFLKSRLIISENKRFLQYSDGTPFFYLGDTAWELFHRTNKEEADLYLEDRARKGFTVIQAVALAELDGISVPNAYGFLPFENNDPNKPLIKEGVDNDYWDYVDYVVKKANELNLYIGFLPTWGRYWHDGTPVFNKQNARSYGEFLGKRYKEAQIIWILGGDRNLENENQKEVIRAMAEGLAAGDGKNHLRTFHPTGGQGSAQFFHVEDWLDFNMRQNGHEVEYGNYSKTRDDYNRTPAKPVMDGEPLYEDHPVAFQAKRRGHSIASDIRRALYWDLFNGAFGHTYGHHSVWQMYDPDKSRPINNPLMSWRDAIHQPGSEQMRYGRLLIESRPFFTRIPATEKILVTDKIPTAMPGEGRYRFVATCDQDFSYAMIYAPVGRKFKVRMNVLKGDKIKAWWYNPRTGKATYVGVYSNRGEKTFISPDPGEMIDWILVLDDASKKYPVPGKR</sequence>
<feature type="domain" description="Apiosidase-like catalytic" evidence="2">
    <location>
        <begin position="60"/>
        <end position="384"/>
    </location>
</feature>
<dbReference type="PANTHER" id="PTHR37836">
    <property type="entry name" value="LMO1036 PROTEIN"/>
    <property type="match status" value="1"/>
</dbReference>
<dbReference type="EMBL" id="BHWB01000026">
    <property type="protein sequence ID" value="GCB37472.1"/>
    <property type="molecule type" value="Genomic_DNA"/>
</dbReference>
<evidence type="ECO:0000313" key="4">
    <source>
        <dbReference type="Proteomes" id="UP000288079"/>
    </source>
</evidence>
<organism evidence="3 4">
    <name type="scientific">Bacteroides faecalis</name>
    <dbReference type="NCBI Taxonomy" id="2447885"/>
    <lineage>
        <taxon>Bacteria</taxon>
        <taxon>Pseudomonadati</taxon>
        <taxon>Bacteroidota</taxon>
        <taxon>Bacteroidia</taxon>
        <taxon>Bacteroidales</taxon>
        <taxon>Bacteroidaceae</taxon>
        <taxon>Bacteroides</taxon>
    </lineage>
</organism>
<dbReference type="SUPFAM" id="SSF51445">
    <property type="entry name" value="(Trans)glycosidases"/>
    <property type="match status" value="1"/>
</dbReference>
<comment type="caution">
    <text evidence="3">The sequence shown here is derived from an EMBL/GenBank/DDBJ whole genome shotgun (WGS) entry which is preliminary data.</text>
</comment>
<proteinExistence type="predicted"/>
<protein>
    <recommendedName>
        <fullName evidence="5">DUF4038 domain-containing protein</fullName>
    </recommendedName>
</protein>
<dbReference type="AlphaFoldDB" id="A0A401M0Y5"/>
<accession>A0A401M0Y5</accession>
<dbReference type="Proteomes" id="UP000288079">
    <property type="component" value="Unassembled WGS sequence"/>
</dbReference>